<accession>A0A212FAA4</accession>
<dbReference type="InterPro" id="IPR032751">
    <property type="entry name" value="Fuseless"/>
</dbReference>
<evidence type="ECO:0000313" key="4">
    <source>
        <dbReference type="Proteomes" id="UP000007151"/>
    </source>
</evidence>
<dbReference type="GO" id="GO:0070073">
    <property type="term" value="P:clustering of voltage-gated calcium channels"/>
    <property type="evidence" value="ECO:0007669"/>
    <property type="project" value="TreeGrafter"/>
</dbReference>
<evidence type="ECO:0000256" key="2">
    <source>
        <dbReference type="SAM" id="Phobius"/>
    </source>
</evidence>
<dbReference type="GO" id="GO:0007270">
    <property type="term" value="P:neuron-neuron synaptic transmission"/>
    <property type="evidence" value="ECO:0007669"/>
    <property type="project" value="TreeGrafter"/>
</dbReference>
<keyword evidence="2" id="KW-0472">Membrane</keyword>
<feature type="transmembrane region" description="Helical" evidence="2">
    <location>
        <begin position="36"/>
        <end position="57"/>
    </location>
</feature>
<organism evidence="3 4">
    <name type="scientific">Danaus plexippus plexippus</name>
    <dbReference type="NCBI Taxonomy" id="278856"/>
    <lineage>
        <taxon>Eukaryota</taxon>
        <taxon>Metazoa</taxon>
        <taxon>Ecdysozoa</taxon>
        <taxon>Arthropoda</taxon>
        <taxon>Hexapoda</taxon>
        <taxon>Insecta</taxon>
        <taxon>Pterygota</taxon>
        <taxon>Neoptera</taxon>
        <taxon>Endopterygota</taxon>
        <taxon>Lepidoptera</taxon>
        <taxon>Glossata</taxon>
        <taxon>Ditrysia</taxon>
        <taxon>Papilionoidea</taxon>
        <taxon>Nymphalidae</taxon>
        <taxon>Danainae</taxon>
        <taxon>Danaini</taxon>
        <taxon>Danaina</taxon>
        <taxon>Danaus</taxon>
        <taxon>Danaus</taxon>
    </lineage>
</organism>
<keyword evidence="2" id="KW-0812">Transmembrane</keyword>
<feature type="transmembrane region" description="Helical" evidence="2">
    <location>
        <begin position="633"/>
        <end position="650"/>
    </location>
</feature>
<dbReference type="InParanoid" id="A0A212FAA4"/>
<dbReference type="EMBL" id="AGBW02009505">
    <property type="protein sequence ID" value="OWR50658.1"/>
    <property type="molecule type" value="Genomic_DNA"/>
</dbReference>
<feature type="transmembrane region" description="Helical" evidence="2">
    <location>
        <begin position="429"/>
        <end position="451"/>
    </location>
</feature>
<evidence type="ECO:0000313" key="3">
    <source>
        <dbReference type="EMBL" id="OWR50658.1"/>
    </source>
</evidence>
<dbReference type="GO" id="GO:0042734">
    <property type="term" value="C:presynaptic membrane"/>
    <property type="evidence" value="ECO:0007669"/>
    <property type="project" value="TreeGrafter"/>
</dbReference>
<keyword evidence="4" id="KW-1185">Reference proteome</keyword>
<feature type="transmembrane region" description="Helical" evidence="2">
    <location>
        <begin position="230"/>
        <end position="249"/>
    </location>
</feature>
<feature type="transmembrane region" description="Helical" evidence="2">
    <location>
        <begin position="540"/>
        <end position="558"/>
    </location>
</feature>
<evidence type="ECO:0000256" key="1">
    <source>
        <dbReference type="SAM" id="MobiDB-lite"/>
    </source>
</evidence>
<feature type="transmembrane region" description="Helical" evidence="2">
    <location>
        <begin position="702"/>
        <end position="720"/>
    </location>
</feature>
<dbReference type="PANTHER" id="PTHR35270:SF2">
    <property type="entry name" value="FUSELESS, ISOFORM A"/>
    <property type="match status" value="1"/>
</dbReference>
<feature type="region of interest" description="Disordered" evidence="1">
    <location>
        <begin position="763"/>
        <end position="785"/>
    </location>
</feature>
<protein>
    <recommendedName>
        <fullName evidence="5">Fuseless</fullName>
    </recommendedName>
</protein>
<dbReference type="GO" id="GO:0007274">
    <property type="term" value="P:neuromuscular synaptic transmission"/>
    <property type="evidence" value="ECO:0007669"/>
    <property type="project" value="TreeGrafter"/>
</dbReference>
<dbReference type="AlphaFoldDB" id="A0A212FAA4"/>
<dbReference type="KEGG" id="dpl:KGM_202825"/>
<feature type="transmembrane region" description="Helical" evidence="2">
    <location>
        <begin position="471"/>
        <end position="488"/>
    </location>
</feature>
<feature type="transmembrane region" description="Helical" evidence="2">
    <location>
        <begin position="269"/>
        <end position="288"/>
    </location>
</feature>
<evidence type="ECO:0008006" key="5">
    <source>
        <dbReference type="Google" id="ProtNLM"/>
    </source>
</evidence>
<sequence>MQSDASDYYPQGVKEKTSGEADVEEEDHTNCKEAGYYFGDAVFGTFVVAPLVIITWKGTWGLMDLQPKMFPFAQIFILGMVIHVTFVVLRSHLFSRSRNAWGEGRAGRWLRERLICRIYTYVFLLSCVMHWRGGWGLFDATVNAITPDTGDPHRPLVLAALTLLLCIVVTCLRSTRNLLASPYFLCADGKEDTYLFTTRFKILARGTCSSVMRGSTAGLAETIAGTRHSALLEFADIVFASVVVAPAVVSYWKSTWSLMDLYVLTDNPVSSAAVCAAFGLCCNLIFCVCQTKLSQILKPDRGRLMYYVLSRLCTCVAGAACVGGWRGVWNLLNECTGDSAKTLMSTTVAATLSLAALRTLRNICAAPFAVAVDSPEDYFEVPTMFRTVTRGGSNNIRSLAWCLTTHTRSPNILGSMLLIQTLSGDNTDALLEIIDILFTAVVAGPLIIVHWRSLWALMDLYVYPDHPFKSAYWTAAFGIVFGLVLYMGQETLNRKLTPGAGTTKYFIITRLYTCVAGVVNVAACRGVWNILECTITETRLIIISTVVSTIAIIWLKGLTNLDSAPFCIQVDTPEDYFEAPTFYKTSSKETALYILDCVFSVAVVGSLVVFVWRGSWALLDIFLYPEDAVKSCWTSLVVGYALVVLTFAAQTPMRWAVARSQGAVRLLLADLYHLVSFIATVNVWRGVWGLMDIYFFPETPKLSNWCSHIISLVLLILLNCSNSVLVRGVYIDAEEPAGDCVVFPCHYLRLYLHKERIKKRHKDVTQSAKETEEANVPLQMPEEKV</sequence>
<feature type="transmembrane region" description="Helical" evidence="2">
    <location>
        <begin position="509"/>
        <end position="528"/>
    </location>
</feature>
<feature type="transmembrane region" description="Helical" evidence="2">
    <location>
        <begin position="114"/>
        <end position="133"/>
    </location>
</feature>
<proteinExistence type="predicted"/>
<dbReference type="eggNOG" id="ENOG502TBVZ">
    <property type="taxonomic scope" value="Eukaryota"/>
</dbReference>
<feature type="transmembrane region" description="Helical" evidence="2">
    <location>
        <begin position="153"/>
        <end position="172"/>
    </location>
</feature>
<name>A0A212FAA4_DANPL</name>
<feature type="transmembrane region" description="Helical" evidence="2">
    <location>
        <begin position="671"/>
        <end position="696"/>
    </location>
</feature>
<feature type="region of interest" description="Disordered" evidence="1">
    <location>
        <begin position="1"/>
        <end position="26"/>
    </location>
</feature>
<dbReference type="Proteomes" id="UP000007151">
    <property type="component" value="Unassembled WGS sequence"/>
</dbReference>
<feature type="transmembrane region" description="Helical" evidence="2">
    <location>
        <begin position="591"/>
        <end position="613"/>
    </location>
</feature>
<dbReference type="Pfam" id="PF15993">
    <property type="entry name" value="Fuseless"/>
    <property type="match status" value="3"/>
</dbReference>
<gene>
    <name evidence="3" type="ORF">KGM_202825</name>
</gene>
<reference evidence="3 4" key="1">
    <citation type="journal article" date="2011" name="Cell">
        <title>The monarch butterfly genome yields insights into long-distance migration.</title>
        <authorList>
            <person name="Zhan S."/>
            <person name="Merlin C."/>
            <person name="Boore J.L."/>
            <person name="Reppert S.M."/>
        </authorList>
    </citation>
    <scope>NUCLEOTIDE SEQUENCE [LARGE SCALE GENOMIC DNA]</scope>
    <source>
        <strain evidence="3">F-2</strain>
    </source>
</reference>
<feature type="transmembrane region" description="Helical" evidence="2">
    <location>
        <begin position="69"/>
        <end position="89"/>
    </location>
</feature>
<comment type="caution">
    <text evidence="3">The sequence shown here is derived from an EMBL/GenBank/DDBJ whole genome shotgun (WGS) entry which is preliminary data.</text>
</comment>
<keyword evidence="2" id="KW-1133">Transmembrane helix</keyword>
<dbReference type="PANTHER" id="PTHR35270">
    <property type="entry name" value="FUSELESS, ISOFORM A"/>
    <property type="match status" value="1"/>
</dbReference>